<feature type="domain" description="Methyltransferase type 11" evidence="1">
    <location>
        <begin position="91"/>
        <end position="139"/>
    </location>
</feature>
<evidence type="ECO:0000313" key="2">
    <source>
        <dbReference type="EMBL" id="PWE18475.1"/>
    </source>
</evidence>
<evidence type="ECO:0000313" key="3">
    <source>
        <dbReference type="Proteomes" id="UP000245168"/>
    </source>
</evidence>
<dbReference type="Gene3D" id="3.40.50.150">
    <property type="entry name" value="Vaccinia Virus protein VP39"/>
    <property type="match status" value="1"/>
</dbReference>
<dbReference type="InterPro" id="IPR013216">
    <property type="entry name" value="Methyltransf_11"/>
</dbReference>
<dbReference type="Proteomes" id="UP000245168">
    <property type="component" value="Unassembled WGS sequence"/>
</dbReference>
<protein>
    <submittedName>
        <fullName evidence="2">SAM-dependent methyltransferase</fullName>
    </submittedName>
</protein>
<keyword evidence="2" id="KW-0808">Transferase</keyword>
<name>A0A2U2BWT2_9PROT</name>
<dbReference type="AlphaFoldDB" id="A0A2U2BWT2"/>
<dbReference type="Pfam" id="PF08241">
    <property type="entry name" value="Methyltransf_11"/>
    <property type="match status" value="1"/>
</dbReference>
<evidence type="ECO:0000259" key="1">
    <source>
        <dbReference type="Pfam" id="PF08241"/>
    </source>
</evidence>
<keyword evidence="2" id="KW-0489">Methyltransferase</keyword>
<dbReference type="SUPFAM" id="SSF53335">
    <property type="entry name" value="S-adenosyl-L-methionine-dependent methyltransferases"/>
    <property type="match status" value="1"/>
</dbReference>
<dbReference type="GO" id="GO:0032259">
    <property type="term" value="P:methylation"/>
    <property type="evidence" value="ECO:0007669"/>
    <property type="project" value="UniProtKB-KW"/>
</dbReference>
<sequence>MTFRSPNDQYSVVDKLPLQARVIERARKKMYEKFLSTCKPNKNESILDIGATSDRNNVASNYLEAWYPVKKNITAIGLQDASFLMDLYPGLKFLEADGRSLPFTDNAFDIVHSSAVIEHAGSNQQQQDLLSEQFRVARKAVFLTTPNRGFPLEVHTSLPLIHWLPMKTFRKILTLMGYDFFAQEKNLNLLYARDLRLMCRNLGVRQYKIDYNYTFGWASNILLSIFK</sequence>
<gene>
    <name evidence="2" type="ORF">DDZ18_02395</name>
</gene>
<keyword evidence="3" id="KW-1185">Reference proteome</keyword>
<dbReference type="EMBL" id="QEXV01000001">
    <property type="protein sequence ID" value="PWE18475.1"/>
    <property type="molecule type" value="Genomic_DNA"/>
</dbReference>
<organism evidence="2 3">
    <name type="scientific">Marinicauda salina</name>
    <dbReference type="NCBI Taxonomy" id="2135793"/>
    <lineage>
        <taxon>Bacteria</taxon>
        <taxon>Pseudomonadati</taxon>
        <taxon>Pseudomonadota</taxon>
        <taxon>Alphaproteobacteria</taxon>
        <taxon>Maricaulales</taxon>
        <taxon>Maricaulaceae</taxon>
        <taxon>Marinicauda</taxon>
    </lineage>
</organism>
<dbReference type="GO" id="GO:0008757">
    <property type="term" value="F:S-adenosylmethionine-dependent methyltransferase activity"/>
    <property type="evidence" value="ECO:0007669"/>
    <property type="project" value="InterPro"/>
</dbReference>
<reference evidence="3" key="1">
    <citation type="submission" date="2018-05" db="EMBL/GenBank/DDBJ databases">
        <authorList>
            <person name="Liu B.-T."/>
        </authorList>
    </citation>
    <scope>NUCLEOTIDE SEQUENCE [LARGE SCALE GENOMIC DNA]</scope>
    <source>
        <strain evidence="3">WD6-1</strain>
    </source>
</reference>
<dbReference type="RefSeq" id="WP_109251750.1">
    <property type="nucleotide sequence ID" value="NZ_QEXV01000001.1"/>
</dbReference>
<dbReference type="InterPro" id="IPR029063">
    <property type="entry name" value="SAM-dependent_MTases_sf"/>
</dbReference>
<proteinExistence type="predicted"/>
<accession>A0A2U2BWT2</accession>
<dbReference type="OrthoDB" id="7260171at2"/>
<comment type="caution">
    <text evidence="2">The sequence shown here is derived from an EMBL/GenBank/DDBJ whole genome shotgun (WGS) entry which is preliminary data.</text>
</comment>